<dbReference type="InterPro" id="IPR050406">
    <property type="entry name" value="FGGY_Carb_Kinase"/>
</dbReference>
<protein>
    <submittedName>
        <fullName evidence="6">L-xylulokinase</fullName>
        <ecNumber evidence="6">2.7.1.53</ecNumber>
    </submittedName>
</protein>
<dbReference type="PIRSF" id="PIRSF000538">
    <property type="entry name" value="GlpK"/>
    <property type="match status" value="1"/>
</dbReference>
<evidence type="ECO:0000259" key="4">
    <source>
        <dbReference type="Pfam" id="PF00370"/>
    </source>
</evidence>
<dbReference type="Pfam" id="PF02782">
    <property type="entry name" value="FGGY_C"/>
    <property type="match status" value="1"/>
</dbReference>
<feature type="domain" description="Carbohydrate kinase FGGY N-terminal" evidence="4">
    <location>
        <begin position="3"/>
        <end position="248"/>
    </location>
</feature>
<dbReference type="Gene3D" id="3.30.420.40">
    <property type="match status" value="2"/>
</dbReference>
<dbReference type="EC" id="2.7.1.53" evidence="6"/>
<dbReference type="InterPro" id="IPR018484">
    <property type="entry name" value="FGGY_N"/>
</dbReference>
<dbReference type="Proteomes" id="UP000006546">
    <property type="component" value="Chromosome"/>
</dbReference>
<gene>
    <name evidence="6" type="ordered locus">Trebr_0054</name>
</gene>
<dbReference type="Pfam" id="PF00370">
    <property type="entry name" value="FGGY_N"/>
    <property type="match status" value="1"/>
</dbReference>
<accession>F4LKQ1</accession>
<dbReference type="SUPFAM" id="SSF53067">
    <property type="entry name" value="Actin-like ATPase domain"/>
    <property type="match status" value="2"/>
</dbReference>
<comment type="similarity">
    <text evidence="1">Belongs to the FGGY kinase family.</text>
</comment>
<dbReference type="InterPro" id="IPR000577">
    <property type="entry name" value="Carb_kinase_FGGY"/>
</dbReference>
<keyword evidence="7" id="KW-1185">Reference proteome</keyword>
<dbReference type="PANTHER" id="PTHR43095:SF3">
    <property type="entry name" value="L-XYLULOSE_3-KETO-L-GULONATE KINASE"/>
    <property type="match status" value="1"/>
</dbReference>
<dbReference type="InterPro" id="IPR043129">
    <property type="entry name" value="ATPase_NBD"/>
</dbReference>
<keyword evidence="3" id="KW-0418">Kinase</keyword>
<dbReference type="AlphaFoldDB" id="F4LKQ1"/>
<reference evidence="7" key="1">
    <citation type="submission" date="2011-04" db="EMBL/GenBank/DDBJ databases">
        <title>The complete genome of Treponema brennaborense DSM 12168.</title>
        <authorList>
            <person name="Lucas S."/>
            <person name="Han J."/>
            <person name="Lapidus A."/>
            <person name="Bruce D."/>
            <person name="Goodwin L."/>
            <person name="Pitluck S."/>
            <person name="Peters L."/>
            <person name="Kyrpides N."/>
            <person name="Mavromatis K."/>
            <person name="Ivanova N."/>
            <person name="Mikhailova N."/>
            <person name="Pagani I."/>
            <person name="Teshima H."/>
            <person name="Detter J.C."/>
            <person name="Tapia R."/>
            <person name="Han C."/>
            <person name="Land M."/>
            <person name="Hauser L."/>
            <person name="Markowitz V."/>
            <person name="Cheng J.-F."/>
            <person name="Hugenholtz P."/>
            <person name="Woyke T."/>
            <person name="Wu D."/>
            <person name="Gronow S."/>
            <person name="Wellnitz S."/>
            <person name="Brambilla E."/>
            <person name="Klenk H.-P."/>
            <person name="Eisen J.A."/>
        </authorList>
    </citation>
    <scope>NUCLEOTIDE SEQUENCE [LARGE SCALE GENOMIC DNA]</scope>
    <source>
        <strain evidence="7">DSM 12168 / CIP 105900 / DD5/3</strain>
    </source>
</reference>
<organism evidence="6 7">
    <name type="scientific">Treponema brennaborense (strain DSM 12168 / CIP 105900 / DD5/3)</name>
    <dbReference type="NCBI Taxonomy" id="906968"/>
    <lineage>
        <taxon>Bacteria</taxon>
        <taxon>Pseudomonadati</taxon>
        <taxon>Spirochaetota</taxon>
        <taxon>Spirochaetia</taxon>
        <taxon>Spirochaetales</taxon>
        <taxon>Treponemataceae</taxon>
        <taxon>Treponema</taxon>
    </lineage>
</organism>
<evidence type="ECO:0000259" key="5">
    <source>
        <dbReference type="Pfam" id="PF02782"/>
    </source>
</evidence>
<dbReference type="InterPro" id="IPR018485">
    <property type="entry name" value="FGGY_C"/>
</dbReference>
<dbReference type="CDD" id="cd07802">
    <property type="entry name" value="ASKHA_NBD_FGGY_EcLyxK-like"/>
    <property type="match status" value="1"/>
</dbReference>
<dbReference type="KEGG" id="tbe:Trebr_0054"/>
<dbReference type="RefSeq" id="WP_013757232.1">
    <property type="nucleotide sequence ID" value="NC_015500.1"/>
</dbReference>
<dbReference type="PANTHER" id="PTHR43095">
    <property type="entry name" value="SUGAR KINASE"/>
    <property type="match status" value="1"/>
</dbReference>
<feature type="domain" description="Carbohydrate kinase FGGY C-terminal" evidence="5">
    <location>
        <begin position="321"/>
        <end position="441"/>
    </location>
</feature>
<dbReference type="eggNOG" id="COG1070">
    <property type="taxonomic scope" value="Bacteria"/>
</dbReference>
<dbReference type="HOGENOM" id="CLU_009281_3_1_12"/>
<dbReference type="OrthoDB" id="9805576at2"/>
<dbReference type="EMBL" id="CP002696">
    <property type="protein sequence ID" value="AEE15512.1"/>
    <property type="molecule type" value="Genomic_DNA"/>
</dbReference>
<sequence length="507" mass="55486">MTYVIGIDCGTTNIKAVLFDETGAEILVTSRENRPIYSGTSSAEMDMNLIWDKTAHCINDLVESGPAKKEEIMAVGITGQGEGLWLIDRNGEPVQNAILWCDGRATEEVSYFKRSDIGQIIHTITGTPPLEGTQLMLLKWMQNNRAETLDRAAACFFCKDWIRFRLSGQIACDWTDSGTSLLHLDQGTIAVNILQAMGLKKYLPILPVPISSDTLCACVCEQAAAQTGLCIGTPVITGGLDVSVSALGIGAIKEHDCCVILGTTCATEVIYRKKGCEFGEAGSRYEKHPLTDLYISLQPTMNGTPNLDWAMKEIIGTEDFSVARQLAASEPAGSRGVIYLPYISTSGERAPFHHPYASAGFFGINVQTSRATLIRAVYEGISFSIRDCLGNIDGRGTIYLAGGGAKDTVWAQMISDIMGMPVKIPDTKELGAKGIALMALVRTGVFGSYKAAVTASCKFKAEYTPDPQKKERYDRVFGLFREIRIAHMPLWNRRRELLEYLRQTDCP</sequence>
<evidence type="ECO:0000256" key="2">
    <source>
        <dbReference type="ARBA" id="ARBA00022679"/>
    </source>
</evidence>
<dbReference type="STRING" id="906968.Trebr_0054"/>
<evidence type="ECO:0000313" key="6">
    <source>
        <dbReference type="EMBL" id="AEE15512.1"/>
    </source>
</evidence>
<name>F4LKQ1_TREBD</name>
<dbReference type="GO" id="GO:0008744">
    <property type="term" value="F:L-xylulokinase activity"/>
    <property type="evidence" value="ECO:0007669"/>
    <property type="project" value="UniProtKB-EC"/>
</dbReference>
<evidence type="ECO:0000256" key="1">
    <source>
        <dbReference type="ARBA" id="ARBA00009156"/>
    </source>
</evidence>
<proteinExistence type="inferred from homology"/>
<evidence type="ECO:0000256" key="3">
    <source>
        <dbReference type="ARBA" id="ARBA00022777"/>
    </source>
</evidence>
<evidence type="ECO:0000313" key="7">
    <source>
        <dbReference type="Proteomes" id="UP000006546"/>
    </source>
</evidence>
<keyword evidence="2 6" id="KW-0808">Transferase</keyword>